<dbReference type="PROSITE" id="PS51375">
    <property type="entry name" value="PPR"/>
    <property type="match status" value="2"/>
</dbReference>
<reference evidence="4" key="1">
    <citation type="journal article" date="2016" name="Nature">
        <title>The genome of the seagrass Zostera marina reveals angiosperm adaptation to the sea.</title>
        <authorList>
            <person name="Olsen J.L."/>
            <person name="Rouze P."/>
            <person name="Verhelst B."/>
            <person name="Lin Y.-C."/>
            <person name="Bayer T."/>
            <person name="Collen J."/>
            <person name="Dattolo E."/>
            <person name="De Paoli E."/>
            <person name="Dittami S."/>
            <person name="Maumus F."/>
            <person name="Michel G."/>
            <person name="Kersting A."/>
            <person name="Lauritano C."/>
            <person name="Lohaus R."/>
            <person name="Toepel M."/>
            <person name="Tonon T."/>
            <person name="Vanneste K."/>
            <person name="Amirebrahimi M."/>
            <person name="Brakel J."/>
            <person name="Bostroem C."/>
            <person name="Chovatia M."/>
            <person name="Grimwood J."/>
            <person name="Jenkins J.W."/>
            <person name="Jueterbock A."/>
            <person name="Mraz A."/>
            <person name="Stam W.T."/>
            <person name="Tice H."/>
            <person name="Bornberg-Bauer E."/>
            <person name="Green P.J."/>
            <person name="Pearson G.A."/>
            <person name="Procaccini G."/>
            <person name="Duarte C.M."/>
            <person name="Schmutz J."/>
            <person name="Reusch T.B.H."/>
            <person name="Van de Peer Y."/>
        </authorList>
    </citation>
    <scope>NUCLEOTIDE SEQUENCE [LARGE SCALE GENOMIC DNA]</scope>
    <source>
        <strain evidence="4">cv. Finnish</strain>
    </source>
</reference>
<keyword evidence="4" id="KW-1185">Reference proteome</keyword>
<protein>
    <submittedName>
        <fullName evidence="3">Pentatricopeptide repeat-containing protein</fullName>
    </submittedName>
</protein>
<evidence type="ECO:0000313" key="4">
    <source>
        <dbReference type="Proteomes" id="UP000036987"/>
    </source>
</evidence>
<dbReference type="Proteomes" id="UP000036987">
    <property type="component" value="Unassembled WGS sequence"/>
</dbReference>
<organism evidence="3 4">
    <name type="scientific">Zostera marina</name>
    <name type="common">Eelgrass</name>
    <dbReference type="NCBI Taxonomy" id="29655"/>
    <lineage>
        <taxon>Eukaryota</taxon>
        <taxon>Viridiplantae</taxon>
        <taxon>Streptophyta</taxon>
        <taxon>Embryophyta</taxon>
        <taxon>Tracheophyta</taxon>
        <taxon>Spermatophyta</taxon>
        <taxon>Magnoliopsida</taxon>
        <taxon>Liliopsida</taxon>
        <taxon>Zosteraceae</taxon>
        <taxon>Zostera</taxon>
    </lineage>
</organism>
<evidence type="ECO:0000256" key="2">
    <source>
        <dbReference type="PROSITE-ProRule" id="PRU00708"/>
    </source>
</evidence>
<dbReference type="OrthoDB" id="185373at2759"/>
<dbReference type="InterPro" id="IPR046960">
    <property type="entry name" value="PPR_At4g14850-like_plant"/>
</dbReference>
<gene>
    <name evidence="3" type="ORF">ZOSMA_88G00610</name>
</gene>
<dbReference type="Pfam" id="PF01535">
    <property type="entry name" value="PPR"/>
    <property type="match status" value="4"/>
</dbReference>
<dbReference type="Pfam" id="PF20431">
    <property type="entry name" value="E_motif"/>
    <property type="match status" value="1"/>
</dbReference>
<dbReference type="PANTHER" id="PTHR47926">
    <property type="entry name" value="PENTATRICOPEPTIDE REPEAT-CONTAINING PROTEIN"/>
    <property type="match status" value="1"/>
</dbReference>
<sequence length="475" mass="52341">MLEGLARRHQNDIQQLTKIHTLLVTTGYLTDVKNFRPPTSVYNILIKSCIHQKNPSPTAAAAAKLSVHLFNQMLATHTPPSAHTFPSLIKASVTTGDHQLGLIIHGQVLRRGFHGDSFIGCCLLKLYSELGQLPNARKVFDEMGVHDSAPCNAMLDAFLKNGEVESAVDLFGGGLAARDIVSWTTMVNGFVRNDLGKEALWWFRKMMEEKGRRNDGSLRPNESTIVCGLSACVSSKKSGDLGHGREIHGYVFRHEFEATAILSTALVDMYGKCGYLKPARNVFNLVEKKKRKIYIWNSMISGLACNGEEKEALEVFKRMVMVENFKPNGITFVAILTACARARLVECGLKWFKSMSSEFGIQPTMEHYGCVVHLLGRAGLMGEAIELIKKMPFEADASVLGALLGACKVHGDVSLANQVGNLLLELQPLHSGRYMVLSNIYAAAGMWVDATQLKQTMENRGIKKTMGYSLCANMT</sequence>
<evidence type="ECO:0000256" key="1">
    <source>
        <dbReference type="ARBA" id="ARBA00022737"/>
    </source>
</evidence>
<dbReference type="InterPro" id="IPR046848">
    <property type="entry name" value="E_motif"/>
</dbReference>
<feature type="repeat" description="PPR" evidence="2">
    <location>
        <begin position="292"/>
        <end position="327"/>
    </location>
</feature>
<evidence type="ECO:0000313" key="3">
    <source>
        <dbReference type="EMBL" id="KMZ57242.1"/>
    </source>
</evidence>
<dbReference type="InterPro" id="IPR011990">
    <property type="entry name" value="TPR-like_helical_dom_sf"/>
</dbReference>
<dbReference type="EMBL" id="LFYR01002101">
    <property type="protein sequence ID" value="KMZ57242.1"/>
    <property type="molecule type" value="Genomic_DNA"/>
</dbReference>
<feature type="repeat" description="PPR" evidence="2">
    <location>
        <begin position="179"/>
        <end position="213"/>
    </location>
</feature>
<dbReference type="InterPro" id="IPR002885">
    <property type="entry name" value="PPR_rpt"/>
</dbReference>
<dbReference type="FunFam" id="1.25.40.10:FF:000090">
    <property type="entry name" value="Pentatricopeptide repeat-containing protein, chloroplastic"/>
    <property type="match status" value="1"/>
</dbReference>
<dbReference type="Gene3D" id="1.25.40.10">
    <property type="entry name" value="Tetratricopeptide repeat domain"/>
    <property type="match status" value="3"/>
</dbReference>
<name>A0A0K9NME1_ZOSMR</name>
<proteinExistence type="predicted"/>
<dbReference type="NCBIfam" id="TIGR00756">
    <property type="entry name" value="PPR"/>
    <property type="match status" value="3"/>
</dbReference>
<dbReference type="PANTHER" id="PTHR47926:SF348">
    <property type="entry name" value="PENTATRICOPEPTIDE REPEAT-CONTAINING PROTEIN"/>
    <property type="match status" value="1"/>
</dbReference>
<dbReference type="OMA" id="QHCGQYV"/>
<comment type="caution">
    <text evidence="3">The sequence shown here is derived from an EMBL/GenBank/DDBJ whole genome shotgun (WGS) entry which is preliminary data.</text>
</comment>
<dbReference type="Pfam" id="PF13812">
    <property type="entry name" value="PPR_3"/>
    <property type="match status" value="1"/>
</dbReference>
<accession>A0A0K9NME1</accession>
<keyword evidence="1" id="KW-0677">Repeat</keyword>
<dbReference type="GO" id="GO:0009451">
    <property type="term" value="P:RNA modification"/>
    <property type="evidence" value="ECO:0007669"/>
    <property type="project" value="InterPro"/>
</dbReference>
<dbReference type="GO" id="GO:0003723">
    <property type="term" value="F:RNA binding"/>
    <property type="evidence" value="ECO:0007669"/>
    <property type="project" value="InterPro"/>
</dbReference>
<dbReference type="AlphaFoldDB" id="A0A0K9NME1"/>